<dbReference type="FunFam" id="3.40.50.300:FF:000489">
    <property type="entry name" value="Primosome assembly protein PriA"/>
    <property type="match status" value="1"/>
</dbReference>
<evidence type="ECO:0000259" key="14">
    <source>
        <dbReference type="PROSITE" id="PS51194"/>
    </source>
</evidence>
<dbReference type="InterPro" id="IPR042115">
    <property type="entry name" value="PriA_3primeBD_sf"/>
</dbReference>
<keyword evidence="2 12" id="KW-0235">DNA replication</keyword>
<keyword evidence="1 12" id="KW-0639">Primosome</keyword>
<feature type="binding site" evidence="12">
    <location>
        <position position="522"/>
    </location>
    <ligand>
        <name>Zn(2+)</name>
        <dbReference type="ChEBI" id="CHEBI:29105"/>
        <label>2</label>
    </ligand>
</feature>
<dbReference type="NCBIfam" id="TIGR00595">
    <property type="entry name" value="priA"/>
    <property type="match status" value="1"/>
</dbReference>
<dbReference type="PATRIC" id="fig|1133569.4.peg.2286"/>
<feature type="binding site" evidence="12">
    <location>
        <position position="513"/>
    </location>
    <ligand>
        <name>Zn(2+)</name>
        <dbReference type="ChEBI" id="CHEBI:29105"/>
        <label>1</label>
    </ligand>
</feature>
<dbReference type="GO" id="GO:0006302">
    <property type="term" value="P:double-strand break repair"/>
    <property type="evidence" value="ECO:0007669"/>
    <property type="project" value="InterPro"/>
</dbReference>
<evidence type="ECO:0000256" key="8">
    <source>
        <dbReference type="ARBA" id="ARBA00022840"/>
    </source>
</evidence>
<evidence type="ECO:0000256" key="1">
    <source>
        <dbReference type="ARBA" id="ARBA00022515"/>
    </source>
</evidence>
<feature type="binding site" evidence="12">
    <location>
        <position position="516"/>
    </location>
    <ligand>
        <name>Zn(2+)</name>
        <dbReference type="ChEBI" id="CHEBI:29105"/>
        <label>1</label>
    </ligand>
</feature>
<comment type="similarity">
    <text evidence="12">Belongs to the helicase family. PriA subfamily.</text>
</comment>
<comment type="catalytic activity">
    <reaction evidence="12">
        <text>Couples ATP hydrolysis with the unwinding of duplex DNA by translocating in the 3'-5' direction.</text>
        <dbReference type="EC" id="5.6.2.4"/>
    </reaction>
</comment>
<dbReference type="InterPro" id="IPR005259">
    <property type="entry name" value="PriA"/>
</dbReference>
<comment type="catalytic activity">
    <reaction evidence="11 12">
        <text>ATP + H2O = ADP + phosphate + H(+)</text>
        <dbReference type="Rhea" id="RHEA:13065"/>
        <dbReference type="ChEBI" id="CHEBI:15377"/>
        <dbReference type="ChEBI" id="CHEBI:15378"/>
        <dbReference type="ChEBI" id="CHEBI:30616"/>
        <dbReference type="ChEBI" id="CHEBI:43474"/>
        <dbReference type="ChEBI" id="CHEBI:456216"/>
        <dbReference type="EC" id="5.6.2.4"/>
    </reaction>
</comment>
<dbReference type="Proteomes" id="UP000051576">
    <property type="component" value="Unassembled WGS sequence"/>
</dbReference>
<feature type="binding site" evidence="12">
    <location>
        <position position="525"/>
    </location>
    <ligand>
        <name>Zn(2+)</name>
        <dbReference type="ChEBI" id="CHEBI:29105"/>
        <label>2</label>
    </ligand>
</feature>
<dbReference type="Pfam" id="PF18074">
    <property type="entry name" value="PriA_C"/>
    <property type="match status" value="1"/>
</dbReference>
<keyword evidence="3 12" id="KW-0479">Metal-binding</keyword>
<accession>A0A0R2CBS4</accession>
<comment type="caution">
    <text evidence="15">The sequence shown here is derived from an EMBL/GenBank/DDBJ whole genome shotgun (WGS) entry which is preliminary data.</text>
</comment>
<dbReference type="Gene3D" id="3.40.1440.60">
    <property type="entry name" value="PriA, 3(prime) DNA-binding domain"/>
    <property type="match status" value="1"/>
</dbReference>
<dbReference type="PANTHER" id="PTHR30580:SF0">
    <property type="entry name" value="PRIMOSOMAL PROTEIN N"/>
    <property type="match status" value="1"/>
</dbReference>
<dbReference type="InterPro" id="IPR027417">
    <property type="entry name" value="P-loop_NTPase"/>
</dbReference>
<keyword evidence="4 12" id="KW-0547">Nucleotide-binding</keyword>
<feature type="binding site" evidence="12">
    <location>
        <position position="543"/>
    </location>
    <ligand>
        <name>Zn(2+)</name>
        <dbReference type="ChEBI" id="CHEBI:29105"/>
        <label>2</label>
    </ligand>
</feature>
<dbReference type="GO" id="GO:0043138">
    <property type="term" value="F:3'-5' DNA helicase activity"/>
    <property type="evidence" value="ECO:0007669"/>
    <property type="project" value="UniProtKB-EC"/>
</dbReference>
<dbReference type="FunFam" id="3.40.1440.60:FF:000001">
    <property type="entry name" value="Primosomal protein N"/>
    <property type="match status" value="1"/>
</dbReference>
<dbReference type="EMBL" id="AYYX01000009">
    <property type="protein sequence ID" value="KRM89233.1"/>
    <property type="molecule type" value="Genomic_DNA"/>
</dbReference>
<evidence type="ECO:0000256" key="11">
    <source>
        <dbReference type="ARBA" id="ARBA00048988"/>
    </source>
</evidence>
<dbReference type="Pfam" id="PF00270">
    <property type="entry name" value="DEAD"/>
    <property type="match status" value="1"/>
</dbReference>
<keyword evidence="9 12" id="KW-0238">DNA-binding</keyword>
<dbReference type="CDD" id="cd17929">
    <property type="entry name" value="DEXHc_priA"/>
    <property type="match status" value="1"/>
</dbReference>
<dbReference type="InterPro" id="IPR041222">
    <property type="entry name" value="PriA_3primeBD"/>
</dbReference>
<dbReference type="GO" id="GO:0005524">
    <property type="term" value="F:ATP binding"/>
    <property type="evidence" value="ECO:0007669"/>
    <property type="project" value="UniProtKB-UniRule"/>
</dbReference>
<dbReference type="GO" id="GO:0006269">
    <property type="term" value="P:DNA replication, synthesis of primer"/>
    <property type="evidence" value="ECO:0007669"/>
    <property type="project" value="UniProtKB-KW"/>
</dbReference>
<feature type="domain" description="Helicase C-terminal" evidence="14">
    <location>
        <begin position="548"/>
        <end position="705"/>
    </location>
</feature>
<feature type="binding site" evidence="12">
    <location>
        <position position="556"/>
    </location>
    <ligand>
        <name>Zn(2+)</name>
        <dbReference type="ChEBI" id="CHEBI:29105"/>
        <label>1</label>
    </ligand>
</feature>
<evidence type="ECO:0000313" key="15">
    <source>
        <dbReference type="EMBL" id="KRM89233.1"/>
    </source>
</evidence>
<dbReference type="GO" id="GO:0006270">
    <property type="term" value="P:DNA replication initiation"/>
    <property type="evidence" value="ECO:0007669"/>
    <property type="project" value="TreeGrafter"/>
</dbReference>
<keyword evidence="10 12" id="KW-0413">Isomerase</keyword>
<dbReference type="GO" id="GO:0016887">
    <property type="term" value="F:ATP hydrolysis activity"/>
    <property type="evidence" value="ECO:0007669"/>
    <property type="project" value="RHEA"/>
</dbReference>
<dbReference type="HAMAP" id="MF_00983">
    <property type="entry name" value="PriA"/>
    <property type="match status" value="1"/>
</dbReference>
<keyword evidence="7 12" id="KW-0862">Zinc</keyword>
<dbReference type="SUPFAM" id="SSF52540">
    <property type="entry name" value="P-loop containing nucleoside triphosphate hydrolases"/>
    <property type="match status" value="2"/>
</dbReference>
<name>A0A0R2CBS4_9LACO</name>
<dbReference type="InterPro" id="IPR011545">
    <property type="entry name" value="DEAD/DEAH_box_helicase_dom"/>
</dbReference>
<evidence type="ECO:0000256" key="6">
    <source>
        <dbReference type="ARBA" id="ARBA00022806"/>
    </source>
</evidence>
<reference evidence="15 16" key="1">
    <citation type="journal article" date="2015" name="Genome Announc.">
        <title>Expanding the biotechnology potential of lactobacilli through comparative genomics of 213 strains and associated genera.</title>
        <authorList>
            <person name="Sun Z."/>
            <person name="Harris H.M."/>
            <person name="McCann A."/>
            <person name="Guo C."/>
            <person name="Argimon S."/>
            <person name="Zhang W."/>
            <person name="Yang X."/>
            <person name="Jeffery I.B."/>
            <person name="Cooney J.C."/>
            <person name="Kagawa T.F."/>
            <person name="Liu W."/>
            <person name="Song Y."/>
            <person name="Salvetti E."/>
            <person name="Wrobel A."/>
            <person name="Rasinkangas P."/>
            <person name="Parkhill J."/>
            <person name="Rea M.C."/>
            <person name="O'Sullivan O."/>
            <person name="Ritari J."/>
            <person name="Douillard F.P."/>
            <person name="Paul Ross R."/>
            <person name="Yang R."/>
            <person name="Briner A.E."/>
            <person name="Felis G.E."/>
            <person name="de Vos W.M."/>
            <person name="Barrangou R."/>
            <person name="Klaenhammer T.R."/>
            <person name="Caufield P.W."/>
            <person name="Cui Y."/>
            <person name="Zhang H."/>
            <person name="O'Toole P.W."/>
        </authorList>
    </citation>
    <scope>NUCLEOTIDE SEQUENCE [LARGE SCALE GENOMIC DNA]</scope>
    <source>
        <strain evidence="15 16">DSM 20605</strain>
    </source>
</reference>
<organism evidence="15 16">
    <name type="scientific">Liquorilactobacillus vini DSM 20605</name>
    <dbReference type="NCBI Taxonomy" id="1133569"/>
    <lineage>
        <taxon>Bacteria</taxon>
        <taxon>Bacillati</taxon>
        <taxon>Bacillota</taxon>
        <taxon>Bacilli</taxon>
        <taxon>Lactobacillales</taxon>
        <taxon>Lactobacillaceae</taxon>
        <taxon>Liquorilactobacillus</taxon>
    </lineage>
</organism>
<dbReference type="InterPro" id="IPR040498">
    <property type="entry name" value="PriA_CRR"/>
</dbReference>
<gene>
    <name evidence="12" type="primary">priA</name>
    <name evidence="15" type="ORF">FD21_GL002121</name>
</gene>
<evidence type="ECO:0000256" key="5">
    <source>
        <dbReference type="ARBA" id="ARBA00022801"/>
    </source>
</evidence>
<dbReference type="GO" id="GO:0003677">
    <property type="term" value="F:DNA binding"/>
    <property type="evidence" value="ECO:0007669"/>
    <property type="project" value="UniProtKB-UniRule"/>
</dbReference>
<evidence type="ECO:0000256" key="7">
    <source>
        <dbReference type="ARBA" id="ARBA00022833"/>
    </source>
</evidence>
<feature type="binding site" evidence="12">
    <location>
        <position position="553"/>
    </location>
    <ligand>
        <name>Zn(2+)</name>
        <dbReference type="ChEBI" id="CHEBI:29105"/>
        <label>1</label>
    </ligand>
</feature>
<dbReference type="OrthoDB" id="9759544at2"/>
<comment type="subunit">
    <text evidence="12">Component of the replication restart primosome.</text>
</comment>
<sequence>MHLQAAAVIVDVPARQTDRPFTYLINENLKDSVLPGMRVVVPFGRADRLIQGFVVQVFSPKTVPAKLKAIYAVQDIEPVLNNEMLELAQWLATRTFSFQIACFQAMLPNALRGKTKKQLVVTIPDQLAPEIVEFMAGKPAKIIDTKQLSPELLKKIHQEKSAGKIEIRYLVQATAKPRQEKIIIGQLTRTQALTKKQQQRSNAVQRQRLLAFLAEHYHQAISKSSLEKKLNLSAATLNRAADQGWLRMQERPLQRRAYDLDQITSTQPKKLSVQQATVYKQVAMAVESQAATTFLLEGVTGSGKTEVYLQLIAAALRQQRSALLLVPEISLTPQMVAQVVGRFGKQVALLHSGLSAGERLDEWRRIENDQAKVVVGARSAIFAPIKNLGIIIIDEEHESSYQQDNMPRYHARDVALWRSKFHHCPVVLGSATPALESRARAQKKVYHWLRLTQRINTKPLPEVSLIDMRHAAKVSRDSDFSPQLIAAIKQKLQQKEQIILLLNRRGYASFVMCRDCGFVLKCPNCDITLTLHKDQQVMKCHYCGHEEAIPHICPECGGQKIRYYGTGTQKVQEKLTKYFPTSRILRMDVDTTRKKGAHEKILAAFGAHQADILLGTQMIAKGLDYPDVTLVGVLNADTSLSLPDFRASEQTFQLLTQVSGRAGRAQKEGKVIIQTFNPQHYALQLAKKQDYERFYAFEMQLRHQGGYPPYYFTIQVAASAVVEKVALKALLQVAAELKTVLSPGAKILGPVPQMILKIKKRYRYQLIIKYKHEEQLNRYLQTLLERSQRQTDLQLDIVREPHNFI</sequence>
<dbReference type="NCBIfam" id="NF004066">
    <property type="entry name" value="PRK05580.1-3"/>
    <property type="match status" value="1"/>
</dbReference>
<evidence type="ECO:0000256" key="9">
    <source>
        <dbReference type="ARBA" id="ARBA00023125"/>
    </source>
</evidence>
<dbReference type="PROSITE" id="PS51192">
    <property type="entry name" value="HELICASE_ATP_BIND_1"/>
    <property type="match status" value="1"/>
</dbReference>
<dbReference type="Gene3D" id="3.40.50.300">
    <property type="entry name" value="P-loop containing nucleotide triphosphate hydrolases"/>
    <property type="match status" value="2"/>
</dbReference>
<keyword evidence="6 12" id="KW-0347">Helicase</keyword>
<dbReference type="InterPro" id="IPR014001">
    <property type="entry name" value="Helicase_ATP-bd"/>
</dbReference>
<evidence type="ECO:0000259" key="13">
    <source>
        <dbReference type="PROSITE" id="PS51192"/>
    </source>
</evidence>
<proteinExistence type="inferred from homology"/>
<dbReference type="GO" id="GO:1990077">
    <property type="term" value="C:primosome complex"/>
    <property type="evidence" value="ECO:0007669"/>
    <property type="project" value="UniProtKB-UniRule"/>
</dbReference>
<feature type="domain" description="Helicase ATP-binding" evidence="13">
    <location>
        <begin position="285"/>
        <end position="451"/>
    </location>
</feature>
<dbReference type="GO" id="GO:0008270">
    <property type="term" value="F:zinc ion binding"/>
    <property type="evidence" value="ECO:0007669"/>
    <property type="project" value="UniProtKB-UniRule"/>
</dbReference>
<evidence type="ECO:0000256" key="12">
    <source>
        <dbReference type="HAMAP-Rule" id="MF_00983"/>
    </source>
</evidence>
<keyword evidence="8 12" id="KW-0067">ATP-binding</keyword>
<evidence type="ECO:0000256" key="2">
    <source>
        <dbReference type="ARBA" id="ARBA00022705"/>
    </source>
</evidence>
<evidence type="ECO:0000256" key="3">
    <source>
        <dbReference type="ARBA" id="ARBA00022723"/>
    </source>
</evidence>
<dbReference type="eggNOG" id="COG1198">
    <property type="taxonomic scope" value="Bacteria"/>
</dbReference>
<comment type="function">
    <text evidence="12">Initiates the restart of stalled replication forks, which reloads the replicative helicase on sites other than the origin of replication. Recognizes and binds to abandoned replication forks and remodels them to uncover a helicase loading site. Promotes assembly of the primosome at these replication forks.</text>
</comment>
<dbReference type="PANTHER" id="PTHR30580">
    <property type="entry name" value="PRIMOSOMAL PROTEIN N"/>
    <property type="match status" value="1"/>
</dbReference>
<dbReference type="InterPro" id="IPR001650">
    <property type="entry name" value="Helicase_C-like"/>
</dbReference>
<dbReference type="RefSeq" id="WP_010580499.1">
    <property type="nucleotide sequence ID" value="NZ_AHYZ01000082.1"/>
</dbReference>
<dbReference type="EC" id="5.6.2.4" evidence="12"/>
<dbReference type="Pfam" id="PF18319">
    <property type="entry name" value="Zn_ribbon_PriA"/>
    <property type="match status" value="1"/>
</dbReference>
<protein>
    <recommendedName>
        <fullName evidence="12">Replication restart protein PriA</fullName>
    </recommendedName>
    <alternativeName>
        <fullName evidence="12">ATP-dependent DNA helicase PriA</fullName>
        <ecNumber evidence="12">5.6.2.4</ecNumber>
    </alternativeName>
    <alternativeName>
        <fullName evidence="12">DNA 3'-5' helicase PriA</fullName>
    </alternativeName>
</protein>
<evidence type="ECO:0000256" key="10">
    <source>
        <dbReference type="ARBA" id="ARBA00023235"/>
    </source>
</evidence>
<dbReference type="GO" id="GO:0006310">
    <property type="term" value="P:DNA recombination"/>
    <property type="evidence" value="ECO:0007669"/>
    <property type="project" value="InterPro"/>
</dbReference>
<evidence type="ECO:0000256" key="4">
    <source>
        <dbReference type="ARBA" id="ARBA00022741"/>
    </source>
</evidence>
<feature type="binding site" evidence="12">
    <location>
        <position position="540"/>
    </location>
    <ligand>
        <name>Zn(2+)</name>
        <dbReference type="ChEBI" id="CHEBI:29105"/>
        <label>2</label>
    </ligand>
</feature>
<dbReference type="SMART" id="SM00487">
    <property type="entry name" value="DEXDc"/>
    <property type="match status" value="1"/>
</dbReference>
<keyword evidence="5 12" id="KW-0378">Hydrolase</keyword>
<dbReference type="PROSITE" id="PS51194">
    <property type="entry name" value="HELICASE_CTER"/>
    <property type="match status" value="1"/>
</dbReference>
<dbReference type="STRING" id="1133569.FD21_GL002121"/>
<dbReference type="Pfam" id="PF00271">
    <property type="entry name" value="Helicase_C"/>
    <property type="match status" value="1"/>
</dbReference>
<dbReference type="AlphaFoldDB" id="A0A0R2CBS4"/>
<comment type="cofactor">
    <cofactor evidence="12">
        <name>Zn(2+)</name>
        <dbReference type="ChEBI" id="CHEBI:29105"/>
    </cofactor>
    <text evidence="12">Binds 2 zinc ions per subunit.</text>
</comment>
<dbReference type="InterPro" id="IPR041236">
    <property type="entry name" value="PriA_C"/>
</dbReference>
<dbReference type="CDD" id="cd18804">
    <property type="entry name" value="SF2_C_priA"/>
    <property type="match status" value="1"/>
</dbReference>
<keyword evidence="16" id="KW-1185">Reference proteome</keyword>
<evidence type="ECO:0000313" key="16">
    <source>
        <dbReference type="Proteomes" id="UP000051576"/>
    </source>
</evidence>
<dbReference type="Pfam" id="PF17764">
    <property type="entry name" value="PriA_3primeBD"/>
    <property type="match status" value="1"/>
</dbReference>
<dbReference type="SMART" id="SM00490">
    <property type="entry name" value="HELICc"/>
    <property type="match status" value="1"/>
</dbReference>